<evidence type="ECO:0000256" key="2">
    <source>
        <dbReference type="ARBA" id="ARBA00022908"/>
    </source>
</evidence>
<evidence type="ECO:0000256" key="1">
    <source>
        <dbReference type="ARBA" id="ARBA00008857"/>
    </source>
</evidence>
<comment type="similarity">
    <text evidence="1">Belongs to the 'phage' integrase family.</text>
</comment>
<dbReference type="OrthoDB" id="9795573at2"/>
<dbReference type="CDD" id="cd00801">
    <property type="entry name" value="INT_P4_C"/>
    <property type="match status" value="1"/>
</dbReference>
<dbReference type="Gene3D" id="1.10.150.130">
    <property type="match status" value="1"/>
</dbReference>
<keyword evidence="2" id="KW-0229">DNA integration</keyword>
<keyword evidence="4" id="KW-0233">DNA recombination</keyword>
<name>A0A1X6Z6C3_9RHOB</name>
<dbReference type="InterPro" id="IPR050808">
    <property type="entry name" value="Phage_Integrase"/>
</dbReference>
<dbReference type="SUPFAM" id="SSF56349">
    <property type="entry name" value="DNA breaking-rejoining enzymes"/>
    <property type="match status" value="1"/>
</dbReference>
<proteinExistence type="inferred from homology"/>
<dbReference type="Proteomes" id="UP000193570">
    <property type="component" value="Unassembled WGS sequence"/>
</dbReference>
<dbReference type="PANTHER" id="PTHR30629:SF2">
    <property type="entry name" value="PROPHAGE INTEGRASE INTS-RELATED"/>
    <property type="match status" value="1"/>
</dbReference>
<dbReference type="InterPro" id="IPR025166">
    <property type="entry name" value="Integrase_DNA_bind_dom"/>
</dbReference>
<protein>
    <submittedName>
        <fullName evidence="6">Prophage CP4-57 integrase</fullName>
    </submittedName>
</protein>
<dbReference type="Gene3D" id="1.10.443.10">
    <property type="entry name" value="Intergrase catalytic core"/>
    <property type="match status" value="1"/>
</dbReference>
<evidence type="ECO:0000313" key="7">
    <source>
        <dbReference type="Proteomes" id="UP000193570"/>
    </source>
</evidence>
<dbReference type="RefSeq" id="WP_085791713.1">
    <property type="nucleotide sequence ID" value="NZ_FWFK01000003.1"/>
</dbReference>
<dbReference type="PROSITE" id="PS51898">
    <property type="entry name" value="TYR_RECOMBINASE"/>
    <property type="match status" value="1"/>
</dbReference>
<dbReference type="Pfam" id="PF00589">
    <property type="entry name" value="Phage_integrase"/>
    <property type="match status" value="1"/>
</dbReference>
<dbReference type="GO" id="GO:0006310">
    <property type="term" value="P:DNA recombination"/>
    <property type="evidence" value="ECO:0007669"/>
    <property type="project" value="UniProtKB-KW"/>
</dbReference>
<dbReference type="Pfam" id="PF22022">
    <property type="entry name" value="Phage_int_M"/>
    <property type="match status" value="1"/>
</dbReference>
<keyword evidence="7" id="KW-1185">Reference proteome</keyword>
<dbReference type="InterPro" id="IPR013762">
    <property type="entry name" value="Integrase-like_cat_sf"/>
</dbReference>
<dbReference type="InterPro" id="IPR053876">
    <property type="entry name" value="Phage_int_M"/>
</dbReference>
<feature type="domain" description="Tyr recombinase" evidence="5">
    <location>
        <begin position="199"/>
        <end position="371"/>
    </location>
</feature>
<sequence length="398" mass="43691">MALSVQKLKSAGPGRHGDGRGLFLYVKATGARSWVLRYQVQGRRRDLGLGAYPDITLAMARNRAAEARRLIAEGQDPIAKKQQAQPKTFKETALELIESKRPGWKNAKHAAQWTATLDAYVFPKIGQMQVARVETADVIAALTPIWTTKPETASRVRQRIEAALDYATALGIRAGENPARWRGHLDHLLPKPSKLRAVKHHPALPHVQIADFMADLAARNGVAARALGFTILTAARSGETRGMTWSEVDLDARIWTIPAERMKAGKEHRVPLSDAAIAQLGPRRDHAALVFESESKPGKQISDMSMTAVLRRMGRDAITVHGFRSTFRDWAGETTGFPREVIEAALAHGIKDKAEAAYARSDLFKKRRKLMGVCAEAAMRSGQGANIVTLAGGPMLRR</sequence>
<dbReference type="GO" id="GO:0015074">
    <property type="term" value="P:DNA integration"/>
    <property type="evidence" value="ECO:0007669"/>
    <property type="project" value="UniProtKB-KW"/>
</dbReference>
<dbReference type="GO" id="GO:0003677">
    <property type="term" value="F:DNA binding"/>
    <property type="evidence" value="ECO:0007669"/>
    <property type="project" value="UniProtKB-KW"/>
</dbReference>
<dbReference type="Pfam" id="PF13356">
    <property type="entry name" value="Arm-DNA-bind_3"/>
    <property type="match status" value="1"/>
</dbReference>
<dbReference type="PANTHER" id="PTHR30629">
    <property type="entry name" value="PROPHAGE INTEGRASE"/>
    <property type="match status" value="1"/>
</dbReference>
<organism evidence="6 7">
    <name type="scientific">Roseivivax jejudonensis</name>
    <dbReference type="NCBI Taxonomy" id="1529041"/>
    <lineage>
        <taxon>Bacteria</taxon>
        <taxon>Pseudomonadati</taxon>
        <taxon>Pseudomonadota</taxon>
        <taxon>Alphaproteobacteria</taxon>
        <taxon>Rhodobacterales</taxon>
        <taxon>Roseobacteraceae</taxon>
        <taxon>Roseivivax</taxon>
    </lineage>
</organism>
<dbReference type="AlphaFoldDB" id="A0A1X6Z6C3"/>
<gene>
    <name evidence="6" type="primary">intA_3</name>
    <name evidence="6" type="ORF">ROJ8625_02007</name>
</gene>
<reference evidence="6 7" key="1">
    <citation type="submission" date="2017-03" db="EMBL/GenBank/DDBJ databases">
        <authorList>
            <person name="Afonso C.L."/>
            <person name="Miller P.J."/>
            <person name="Scott M.A."/>
            <person name="Spackman E."/>
            <person name="Goraichik I."/>
            <person name="Dimitrov K.M."/>
            <person name="Suarez D.L."/>
            <person name="Swayne D.E."/>
        </authorList>
    </citation>
    <scope>NUCLEOTIDE SEQUENCE [LARGE SCALE GENOMIC DNA]</scope>
    <source>
        <strain evidence="6 7">CECT 8625</strain>
    </source>
</reference>
<evidence type="ECO:0000256" key="4">
    <source>
        <dbReference type="ARBA" id="ARBA00023172"/>
    </source>
</evidence>
<dbReference type="InterPro" id="IPR038488">
    <property type="entry name" value="Integrase_DNA-bd_sf"/>
</dbReference>
<accession>A0A1X6Z6C3</accession>
<evidence type="ECO:0000256" key="3">
    <source>
        <dbReference type="ARBA" id="ARBA00023125"/>
    </source>
</evidence>
<evidence type="ECO:0000259" key="5">
    <source>
        <dbReference type="PROSITE" id="PS51898"/>
    </source>
</evidence>
<dbReference type="Gene3D" id="3.30.160.390">
    <property type="entry name" value="Integrase, DNA-binding domain"/>
    <property type="match status" value="1"/>
</dbReference>
<evidence type="ECO:0000313" key="6">
    <source>
        <dbReference type="EMBL" id="SLN41754.1"/>
    </source>
</evidence>
<keyword evidence="3" id="KW-0238">DNA-binding</keyword>
<dbReference type="InterPro" id="IPR002104">
    <property type="entry name" value="Integrase_catalytic"/>
</dbReference>
<dbReference type="InterPro" id="IPR011010">
    <property type="entry name" value="DNA_brk_join_enz"/>
</dbReference>
<dbReference type="EMBL" id="FWFK01000003">
    <property type="protein sequence ID" value="SLN41754.1"/>
    <property type="molecule type" value="Genomic_DNA"/>
</dbReference>
<dbReference type="InterPro" id="IPR010998">
    <property type="entry name" value="Integrase_recombinase_N"/>
</dbReference>